<dbReference type="EMBL" id="SZUA01000001">
    <property type="protein sequence ID" value="TKR33277.1"/>
    <property type="molecule type" value="Genomic_DNA"/>
</dbReference>
<dbReference type="RefSeq" id="WP_137265486.1">
    <property type="nucleotide sequence ID" value="NZ_SZUA01000001.1"/>
</dbReference>
<comment type="caution">
    <text evidence="2">The sequence shown here is derived from an EMBL/GenBank/DDBJ whole genome shotgun (WGS) entry which is preliminary data.</text>
</comment>
<keyword evidence="1" id="KW-1133">Transmembrane helix</keyword>
<dbReference type="OrthoDB" id="5948702at2"/>
<sequence>MRLLIAAIVGGIVMFVWQAVAHMALPLGEMGMKTASGQETAIAALQASATDGGGVYMLPGMSPEQWADEKARMAFQEQYKSSPYAFVVYKPEGNPALVDMVPNLIKQFVTDFIAAFVAAWVLALGAFGFGKRVLIAGALGLFAWLTISVPYWNWYLFPVDFTVGALLEQVIGWLLAGAAIAGWLGRGERGA</sequence>
<keyword evidence="3" id="KW-1185">Reference proteome</keyword>
<evidence type="ECO:0000256" key="1">
    <source>
        <dbReference type="SAM" id="Phobius"/>
    </source>
</evidence>
<keyword evidence="1" id="KW-0472">Membrane</keyword>
<gene>
    <name evidence="2" type="ORF">FCE95_02920</name>
</gene>
<reference evidence="2 3" key="1">
    <citation type="submission" date="2019-04" db="EMBL/GenBank/DDBJ databases">
        <title>Reference strain of H23.</title>
        <authorList>
            <person name="Luo X."/>
        </authorList>
    </citation>
    <scope>NUCLEOTIDE SEQUENCE [LARGE SCALE GENOMIC DNA]</scope>
    <source>
        <strain evidence="2 3">H23</strain>
    </source>
</reference>
<organism evidence="2 3">
    <name type="scientific">Luteimonas gilva</name>
    <dbReference type="NCBI Taxonomy" id="2572684"/>
    <lineage>
        <taxon>Bacteria</taxon>
        <taxon>Pseudomonadati</taxon>
        <taxon>Pseudomonadota</taxon>
        <taxon>Gammaproteobacteria</taxon>
        <taxon>Lysobacterales</taxon>
        <taxon>Lysobacteraceae</taxon>
        <taxon>Luteimonas</taxon>
    </lineage>
</organism>
<accession>A0A4U5JYF8</accession>
<feature type="transmembrane region" description="Helical" evidence="1">
    <location>
        <begin position="166"/>
        <end position="185"/>
    </location>
</feature>
<dbReference type="AlphaFoldDB" id="A0A4U5JYF8"/>
<evidence type="ECO:0000313" key="3">
    <source>
        <dbReference type="Proteomes" id="UP000308707"/>
    </source>
</evidence>
<keyword evidence="1" id="KW-0812">Transmembrane</keyword>
<protein>
    <submittedName>
        <fullName evidence="2">Uncharacterized protein</fullName>
    </submittedName>
</protein>
<feature type="transmembrane region" description="Helical" evidence="1">
    <location>
        <begin position="134"/>
        <end position="154"/>
    </location>
</feature>
<evidence type="ECO:0000313" key="2">
    <source>
        <dbReference type="EMBL" id="TKR33277.1"/>
    </source>
</evidence>
<dbReference type="Proteomes" id="UP000308707">
    <property type="component" value="Unassembled WGS sequence"/>
</dbReference>
<proteinExistence type="predicted"/>
<feature type="transmembrane region" description="Helical" evidence="1">
    <location>
        <begin position="108"/>
        <end position="127"/>
    </location>
</feature>
<name>A0A4U5JYF8_9GAMM</name>